<dbReference type="EMBL" id="JAEPRB010000030">
    <property type="protein sequence ID" value="KAG2225284.1"/>
    <property type="molecule type" value="Genomic_DNA"/>
</dbReference>
<accession>A0A8H7S7W4</accession>
<dbReference type="GO" id="GO:1904262">
    <property type="term" value="P:negative regulation of TORC1 signaling"/>
    <property type="evidence" value="ECO:0007669"/>
    <property type="project" value="TreeGrafter"/>
</dbReference>
<dbReference type="Proteomes" id="UP000646827">
    <property type="component" value="Unassembled WGS sequence"/>
</dbReference>
<keyword evidence="2" id="KW-1185">Reference proteome</keyword>
<dbReference type="GO" id="GO:0051015">
    <property type="term" value="F:actin filament binding"/>
    <property type="evidence" value="ECO:0007669"/>
    <property type="project" value="TreeGrafter"/>
</dbReference>
<dbReference type="SUPFAM" id="SSF69318">
    <property type="entry name" value="Integrin alpha N-terminal domain"/>
    <property type="match status" value="1"/>
</dbReference>
<dbReference type="OrthoDB" id="10267127at2759"/>
<name>A0A8H7S7W4_9FUNG</name>
<comment type="caution">
    <text evidence="1">The sequence shown here is derived from an EMBL/GenBank/DDBJ whole genome shotgun (WGS) entry which is preliminary data.</text>
</comment>
<dbReference type="PANTHER" id="PTHR15435:SF2">
    <property type="entry name" value="KICSTOR COMPLEX PROTEIN KAPTIN"/>
    <property type="match status" value="1"/>
</dbReference>
<dbReference type="AlphaFoldDB" id="A0A8H7S7W4"/>
<evidence type="ECO:0000313" key="1">
    <source>
        <dbReference type="EMBL" id="KAG2225284.1"/>
    </source>
</evidence>
<dbReference type="InterPro" id="IPR029982">
    <property type="entry name" value="Kptn"/>
</dbReference>
<evidence type="ECO:0000313" key="2">
    <source>
        <dbReference type="Proteomes" id="UP000646827"/>
    </source>
</evidence>
<dbReference type="PANTHER" id="PTHR15435">
    <property type="entry name" value="KICSTOR COMPLEX PROTEIN KAPTIN"/>
    <property type="match status" value="1"/>
</dbReference>
<dbReference type="GO" id="GO:0034198">
    <property type="term" value="P:cellular response to amino acid starvation"/>
    <property type="evidence" value="ECO:0007669"/>
    <property type="project" value="TreeGrafter"/>
</dbReference>
<dbReference type="GO" id="GO:0015629">
    <property type="term" value="C:actin cytoskeleton"/>
    <property type="evidence" value="ECO:0007669"/>
    <property type="project" value="InterPro"/>
</dbReference>
<sequence length="243" mass="28422">MEESEVTNDHQKGPIFLLTAMDGQIHVFTQENSDKDQFIESNNLATVFPIINRINDRRIRILYMHIYDQPNGEKVICAGGQDGDIILAFYDKELAIVYKCIKKNGLEKSRVLPQSGNYDSVLCSHVMDVDWDGENEILIGTYGRQVLIYKQVAGTQDYNILWRRQFSYPIYRISHLDLNRDGLDELIVTTMYGVHILQPNMRKARERLLEVLQHVDARKRHMFDLMLEYKHQKELEKAIIFES</sequence>
<dbReference type="GO" id="GO:0007015">
    <property type="term" value="P:actin filament organization"/>
    <property type="evidence" value="ECO:0007669"/>
    <property type="project" value="InterPro"/>
</dbReference>
<reference evidence="1 2" key="1">
    <citation type="submission" date="2020-12" db="EMBL/GenBank/DDBJ databases">
        <title>Metabolic potential, ecology and presence of endohyphal bacteria is reflected in genomic diversity of Mucoromycotina.</title>
        <authorList>
            <person name="Muszewska A."/>
            <person name="Okrasinska A."/>
            <person name="Steczkiewicz K."/>
            <person name="Drgas O."/>
            <person name="Orlowska M."/>
            <person name="Perlinska-Lenart U."/>
            <person name="Aleksandrzak-Piekarczyk T."/>
            <person name="Szatraj K."/>
            <person name="Zielenkiewicz U."/>
            <person name="Pilsyk S."/>
            <person name="Malc E."/>
            <person name="Mieczkowski P."/>
            <person name="Kruszewska J.S."/>
            <person name="Biernat P."/>
            <person name="Pawlowska J."/>
        </authorList>
    </citation>
    <scope>NUCLEOTIDE SEQUENCE [LARGE SCALE GENOMIC DNA]</scope>
    <source>
        <strain evidence="1 2">CBS 142.35</strain>
    </source>
</reference>
<proteinExistence type="predicted"/>
<organism evidence="1 2">
    <name type="scientific">Circinella minor</name>
    <dbReference type="NCBI Taxonomy" id="1195481"/>
    <lineage>
        <taxon>Eukaryota</taxon>
        <taxon>Fungi</taxon>
        <taxon>Fungi incertae sedis</taxon>
        <taxon>Mucoromycota</taxon>
        <taxon>Mucoromycotina</taxon>
        <taxon>Mucoromycetes</taxon>
        <taxon>Mucorales</taxon>
        <taxon>Lichtheimiaceae</taxon>
        <taxon>Circinella</taxon>
    </lineage>
</organism>
<gene>
    <name evidence="1" type="ORF">INT45_001508</name>
</gene>
<dbReference type="InterPro" id="IPR028994">
    <property type="entry name" value="Integrin_alpha_N"/>
</dbReference>
<protein>
    <submittedName>
        <fullName evidence="1">Uncharacterized protein</fullName>
    </submittedName>
</protein>